<dbReference type="AlphaFoldDB" id="A0A078KSA1"/>
<protein>
    <recommendedName>
        <fullName evidence="3">Ribosome maturation factor RimP</fullName>
    </recommendedName>
</protein>
<evidence type="ECO:0000256" key="3">
    <source>
        <dbReference type="HAMAP-Rule" id="MF_01077"/>
    </source>
</evidence>
<gene>
    <name evidence="3 6" type="primary">rimP</name>
    <name evidence="6" type="ORF">BN59_00186</name>
</gene>
<dbReference type="PANTHER" id="PTHR33867">
    <property type="entry name" value="RIBOSOME MATURATION FACTOR RIMP"/>
    <property type="match status" value="1"/>
</dbReference>
<dbReference type="FunFam" id="3.30.300.70:FF:000001">
    <property type="entry name" value="Ribosome maturation factor RimP"/>
    <property type="match status" value="1"/>
</dbReference>
<dbReference type="SUPFAM" id="SSF75420">
    <property type="entry name" value="YhbC-like, N-terminal domain"/>
    <property type="match status" value="1"/>
</dbReference>
<dbReference type="GO" id="GO:0000028">
    <property type="term" value="P:ribosomal small subunit assembly"/>
    <property type="evidence" value="ECO:0007669"/>
    <property type="project" value="TreeGrafter"/>
</dbReference>
<dbReference type="Gene3D" id="3.30.300.70">
    <property type="entry name" value="RimP-like superfamily, N-terminal"/>
    <property type="match status" value="1"/>
</dbReference>
<dbReference type="eggNOG" id="COG0779">
    <property type="taxonomic scope" value="Bacteria"/>
</dbReference>
<keyword evidence="2 3" id="KW-0690">Ribosome biogenesis</keyword>
<evidence type="ECO:0000259" key="5">
    <source>
        <dbReference type="Pfam" id="PF17384"/>
    </source>
</evidence>
<name>A0A078KSA1_9GAMM</name>
<dbReference type="EMBL" id="CCSB01000001">
    <property type="protein sequence ID" value="CDZ75926.1"/>
    <property type="molecule type" value="Genomic_DNA"/>
</dbReference>
<sequence>MIQNEIEELLKPLVADLGYELWGCEHLSQGKHSLLRVYIDKEDGIGIEDCERVSKQISAMLDVEDPIPGNYSLEISSPGVPRPLFYKEQYQRFIGCEIKIKLFKPINGSRKYVGTIVGMNGDTLILKVGEEQLELPFAHIVKANLIGE</sequence>
<dbReference type="GO" id="GO:0006412">
    <property type="term" value="P:translation"/>
    <property type="evidence" value="ECO:0007669"/>
    <property type="project" value="TreeGrafter"/>
</dbReference>
<dbReference type="Proteomes" id="UP000044071">
    <property type="component" value="Unassembled WGS sequence"/>
</dbReference>
<evidence type="ECO:0000259" key="4">
    <source>
        <dbReference type="Pfam" id="PF02576"/>
    </source>
</evidence>
<evidence type="ECO:0000256" key="1">
    <source>
        <dbReference type="ARBA" id="ARBA00022490"/>
    </source>
</evidence>
<feature type="domain" description="Ribosome maturation factor RimP C-terminal" evidence="5">
    <location>
        <begin position="84"/>
        <end position="148"/>
    </location>
</feature>
<dbReference type="STRING" id="1034943.BN59_00186"/>
<evidence type="ECO:0000313" key="6">
    <source>
        <dbReference type="EMBL" id="CDZ75926.1"/>
    </source>
</evidence>
<evidence type="ECO:0000313" key="7">
    <source>
        <dbReference type="Proteomes" id="UP000044071"/>
    </source>
</evidence>
<dbReference type="GO" id="GO:0005829">
    <property type="term" value="C:cytosol"/>
    <property type="evidence" value="ECO:0007669"/>
    <property type="project" value="TreeGrafter"/>
</dbReference>
<comment type="subcellular location">
    <subcellularLocation>
        <location evidence="3">Cytoplasm</location>
    </subcellularLocation>
</comment>
<dbReference type="RefSeq" id="WP_043872558.1">
    <property type="nucleotide sequence ID" value="NZ_CCVW01000001.1"/>
</dbReference>
<dbReference type="OrthoDB" id="9805006at2"/>
<evidence type="ECO:0000256" key="2">
    <source>
        <dbReference type="ARBA" id="ARBA00022517"/>
    </source>
</evidence>
<keyword evidence="7" id="KW-1185">Reference proteome</keyword>
<dbReference type="Pfam" id="PF17384">
    <property type="entry name" value="DUF150_C"/>
    <property type="match status" value="1"/>
</dbReference>
<dbReference type="InterPro" id="IPR028998">
    <property type="entry name" value="RimP_C"/>
</dbReference>
<dbReference type="PANTHER" id="PTHR33867:SF1">
    <property type="entry name" value="RIBOSOME MATURATION FACTOR RIMP"/>
    <property type="match status" value="1"/>
</dbReference>
<dbReference type="InterPro" id="IPR003728">
    <property type="entry name" value="Ribosome_maturation_RimP"/>
</dbReference>
<proteinExistence type="inferred from homology"/>
<dbReference type="HAMAP" id="MF_01077">
    <property type="entry name" value="RimP"/>
    <property type="match status" value="1"/>
</dbReference>
<dbReference type="SUPFAM" id="SSF74942">
    <property type="entry name" value="YhbC-like, C-terminal domain"/>
    <property type="match status" value="1"/>
</dbReference>
<comment type="similarity">
    <text evidence="3">Belongs to the RimP family.</text>
</comment>
<dbReference type="Gene3D" id="2.30.30.180">
    <property type="entry name" value="Ribosome maturation factor RimP, C-terminal domain"/>
    <property type="match status" value="1"/>
</dbReference>
<dbReference type="InterPro" id="IPR028989">
    <property type="entry name" value="RimP_N"/>
</dbReference>
<dbReference type="InterPro" id="IPR035956">
    <property type="entry name" value="RimP_N_sf"/>
</dbReference>
<dbReference type="NCBIfam" id="NF000927">
    <property type="entry name" value="PRK00092.1-1"/>
    <property type="match status" value="1"/>
</dbReference>
<dbReference type="InterPro" id="IPR036847">
    <property type="entry name" value="RimP_C_sf"/>
</dbReference>
<reference evidence="6 7" key="1">
    <citation type="submission" date="2014-06" db="EMBL/GenBank/DDBJ databases">
        <authorList>
            <person name="Urmite Genomes Urmite Genomes"/>
        </authorList>
    </citation>
    <scope>NUCLEOTIDE SEQUENCE [LARGE SCALE GENOMIC DNA]</scope>
</reference>
<dbReference type="Pfam" id="PF02576">
    <property type="entry name" value="RimP_N"/>
    <property type="match status" value="1"/>
</dbReference>
<dbReference type="CDD" id="cd01734">
    <property type="entry name" value="YlxS_C"/>
    <property type="match status" value="1"/>
</dbReference>
<keyword evidence="1 3" id="KW-0963">Cytoplasm</keyword>
<feature type="domain" description="Ribosome maturation factor RimP N-terminal" evidence="4">
    <location>
        <begin position="9"/>
        <end position="80"/>
    </location>
</feature>
<comment type="function">
    <text evidence="3">Required for maturation of 30S ribosomal subunits.</text>
</comment>
<accession>A0A078KSA1</accession>
<organism evidence="6 7">
    <name type="scientific">Legionella massiliensis</name>
    <dbReference type="NCBI Taxonomy" id="1034943"/>
    <lineage>
        <taxon>Bacteria</taxon>
        <taxon>Pseudomonadati</taxon>
        <taxon>Pseudomonadota</taxon>
        <taxon>Gammaproteobacteria</taxon>
        <taxon>Legionellales</taxon>
        <taxon>Legionellaceae</taxon>
        <taxon>Legionella</taxon>
    </lineage>
</organism>